<dbReference type="InterPro" id="IPR018170">
    <property type="entry name" value="Aldo/ket_reductase_CS"/>
</dbReference>
<dbReference type="InterPro" id="IPR020471">
    <property type="entry name" value="AKR"/>
</dbReference>
<feature type="binding site" evidence="2">
    <location>
        <position position="148"/>
    </location>
    <ligand>
        <name>substrate</name>
    </ligand>
</feature>
<dbReference type="InterPro" id="IPR023210">
    <property type="entry name" value="NADP_OxRdtase_dom"/>
</dbReference>
<dbReference type="GO" id="GO:0016652">
    <property type="term" value="F:oxidoreductase activity, acting on NAD(P)H as acceptor"/>
    <property type="evidence" value="ECO:0007669"/>
    <property type="project" value="InterPro"/>
</dbReference>
<evidence type="ECO:0000256" key="3">
    <source>
        <dbReference type="PIRSR" id="PIRSR000097-3"/>
    </source>
</evidence>
<reference evidence="5" key="1">
    <citation type="submission" date="2022-01" db="EMBL/GenBank/DDBJ databases">
        <title>Comparative genomics reveals a dynamic genome evolution in the ectomycorrhizal milk-cap (Lactarius) mushrooms.</title>
        <authorList>
            <consortium name="DOE Joint Genome Institute"/>
            <person name="Lebreton A."/>
            <person name="Tang N."/>
            <person name="Kuo A."/>
            <person name="LaButti K."/>
            <person name="Drula E."/>
            <person name="Barry K."/>
            <person name="Clum A."/>
            <person name="Lipzen A."/>
            <person name="Mousain D."/>
            <person name="Ng V."/>
            <person name="Wang R."/>
            <person name="Wang X."/>
            <person name="Dai Y."/>
            <person name="Henrissat B."/>
            <person name="Grigoriev I.V."/>
            <person name="Guerin-Laguette A."/>
            <person name="Yu F."/>
            <person name="Martin F.M."/>
        </authorList>
    </citation>
    <scope>NUCLEOTIDE SEQUENCE</scope>
    <source>
        <strain evidence="5">QP</strain>
    </source>
</reference>
<dbReference type="Proteomes" id="UP001201163">
    <property type="component" value="Unassembled WGS sequence"/>
</dbReference>
<protein>
    <submittedName>
        <fullName evidence="5">Aldo/keto reductase</fullName>
    </submittedName>
</protein>
<dbReference type="PROSITE" id="PS00062">
    <property type="entry name" value="ALDOKETO_REDUCTASE_2"/>
    <property type="match status" value="1"/>
</dbReference>
<dbReference type="Gene3D" id="3.20.20.100">
    <property type="entry name" value="NADP-dependent oxidoreductase domain"/>
    <property type="match status" value="1"/>
</dbReference>
<dbReference type="PANTHER" id="PTHR11732">
    <property type="entry name" value="ALDO/KETO REDUCTASE"/>
    <property type="match status" value="1"/>
</dbReference>
<feature type="active site" description="Proton donor" evidence="1">
    <location>
        <position position="91"/>
    </location>
</feature>
<evidence type="ECO:0000256" key="1">
    <source>
        <dbReference type="PIRSR" id="PIRSR000097-1"/>
    </source>
</evidence>
<gene>
    <name evidence="5" type="ORF">EDB92DRAFT_1846396</name>
</gene>
<dbReference type="AlphaFoldDB" id="A0AAD4QFB9"/>
<dbReference type="SUPFAM" id="SSF51430">
    <property type="entry name" value="NAD(P)-linked oxidoreductase"/>
    <property type="match status" value="1"/>
</dbReference>
<organism evidence="5 6">
    <name type="scientific">Lactarius akahatsu</name>
    <dbReference type="NCBI Taxonomy" id="416441"/>
    <lineage>
        <taxon>Eukaryota</taxon>
        <taxon>Fungi</taxon>
        <taxon>Dikarya</taxon>
        <taxon>Basidiomycota</taxon>
        <taxon>Agaricomycotina</taxon>
        <taxon>Agaricomycetes</taxon>
        <taxon>Russulales</taxon>
        <taxon>Russulaceae</taxon>
        <taxon>Lactarius</taxon>
    </lineage>
</organism>
<proteinExistence type="predicted"/>
<sequence length="331" mass="36808">MRFGVRLFSQDLLSRDIYKPSPYGTIRPHSIIRRQSLHAIMANTRVKLNDNTTIPLLAFGTGTAFFGKDAENMVTAAINAGFTHFDGAQIYRNEESLGAGIAAAGKPREQLFVTTKLNKPAEGKTVRDTLVESLAKLQLGYVDLFLVHTPLHFPEPGRLKAVWKEMEALKKEGLTRSVGVSNFRTPQLREILDSAEFSPSVNQVEFHPYVYKDLLPTLELQKQYGIVTESYGGLSPIFRFKGGPLDPVLESIAKRLSAETGKPFSEAQVLFLWQREKGVVIVTTTSKESRLPEYLGTFDAPKLTDEDIASIDEAGAKEHHRQFPAVFPSEG</sequence>
<evidence type="ECO:0000313" key="5">
    <source>
        <dbReference type="EMBL" id="KAH8995346.1"/>
    </source>
</evidence>
<evidence type="ECO:0000313" key="6">
    <source>
        <dbReference type="Proteomes" id="UP001201163"/>
    </source>
</evidence>
<evidence type="ECO:0000259" key="4">
    <source>
        <dbReference type="Pfam" id="PF00248"/>
    </source>
</evidence>
<dbReference type="CDD" id="cd19120">
    <property type="entry name" value="AKR_AKR3C2-3"/>
    <property type="match status" value="1"/>
</dbReference>
<keyword evidence="6" id="KW-1185">Reference proteome</keyword>
<dbReference type="Pfam" id="PF00248">
    <property type="entry name" value="Aldo_ket_red"/>
    <property type="match status" value="1"/>
</dbReference>
<dbReference type="InterPro" id="IPR044494">
    <property type="entry name" value="AKR3C2/3"/>
</dbReference>
<evidence type="ECO:0000256" key="2">
    <source>
        <dbReference type="PIRSR" id="PIRSR000097-2"/>
    </source>
</evidence>
<dbReference type="InterPro" id="IPR036812">
    <property type="entry name" value="NAD(P)_OxRdtase_dom_sf"/>
</dbReference>
<accession>A0AAD4QFB9</accession>
<name>A0AAD4QFB9_9AGAM</name>
<comment type="caution">
    <text evidence="5">The sequence shown here is derived from an EMBL/GenBank/DDBJ whole genome shotgun (WGS) entry which is preliminary data.</text>
</comment>
<dbReference type="EMBL" id="JAKELL010000012">
    <property type="protein sequence ID" value="KAH8995346.1"/>
    <property type="molecule type" value="Genomic_DNA"/>
</dbReference>
<dbReference type="PRINTS" id="PR00069">
    <property type="entry name" value="ALDKETRDTASE"/>
</dbReference>
<feature type="site" description="Lowers pKa of active site Tyr" evidence="3">
    <location>
        <position position="116"/>
    </location>
</feature>
<feature type="domain" description="NADP-dependent oxidoreductase" evidence="4">
    <location>
        <begin position="65"/>
        <end position="314"/>
    </location>
</feature>
<dbReference type="PIRSF" id="PIRSF000097">
    <property type="entry name" value="AKR"/>
    <property type="match status" value="1"/>
</dbReference>